<reference evidence="3 4" key="2">
    <citation type="submission" date="2016-06" db="EMBL/GenBank/DDBJ databases">
        <title>Pedobacter psychrophilus sp. nov., isolated from Antarctic fragmentary rock.</title>
        <authorList>
            <person name="Svec P."/>
        </authorList>
    </citation>
    <scope>NUCLEOTIDE SEQUENCE [LARGE SCALE GENOMIC DNA]</scope>
    <source>
        <strain evidence="3 4">CCM 8644</strain>
    </source>
</reference>
<protein>
    <recommendedName>
        <fullName evidence="2">Sialate O-acetylesterase domain-containing protein</fullName>
    </recommendedName>
</protein>
<dbReference type="PANTHER" id="PTHR31988">
    <property type="entry name" value="ESTERASE, PUTATIVE (DUF303)-RELATED"/>
    <property type="match status" value="1"/>
</dbReference>
<dbReference type="Pfam" id="PF03629">
    <property type="entry name" value="SASA"/>
    <property type="match status" value="1"/>
</dbReference>
<dbReference type="OrthoDB" id="9795554at2"/>
<evidence type="ECO:0000313" key="4">
    <source>
        <dbReference type="Proteomes" id="UP000078459"/>
    </source>
</evidence>
<dbReference type="PROSITE" id="PS51257">
    <property type="entry name" value="PROKAR_LIPOPROTEIN"/>
    <property type="match status" value="1"/>
</dbReference>
<dbReference type="EMBL" id="LWHJ01000011">
    <property type="protein sequence ID" value="OAQ42043.1"/>
    <property type="molecule type" value="Genomic_DNA"/>
</dbReference>
<proteinExistence type="predicted"/>
<comment type="caution">
    <text evidence="3">The sequence shown here is derived from an EMBL/GenBank/DDBJ whole genome shotgun (WGS) entry which is preliminary data.</text>
</comment>
<dbReference type="InterPro" id="IPR036514">
    <property type="entry name" value="SGNH_hydro_sf"/>
</dbReference>
<reference evidence="3 4" key="1">
    <citation type="submission" date="2016-04" db="EMBL/GenBank/DDBJ databases">
        <authorList>
            <person name="Evans L.H."/>
            <person name="Alamgir A."/>
            <person name="Owens N."/>
            <person name="Weber N.D."/>
            <person name="Virtaneva K."/>
            <person name="Barbian K."/>
            <person name="Babar A."/>
            <person name="Rosenke K."/>
        </authorList>
    </citation>
    <scope>NUCLEOTIDE SEQUENCE [LARGE SCALE GENOMIC DNA]</scope>
    <source>
        <strain evidence="3 4">CCM 8644</strain>
    </source>
</reference>
<evidence type="ECO:0000313" key="3">
    <source>
        <dbReference type="EMBL" id="OAQ42043.1"/>
    </source>
</evidence>
<evidence type="ECO:0000256" key="1">
    <source>
        <dbReference type="ARBA" id="ARBA00022801"/>
    </source>
</evidence>
<dbReference type="Proteomes" id="UP000078459">
    <property type="component" value="Unassembled WGS sequence"/>
</dbReference>
<dbReference type="InterPro" id="IPR052940">
    <property type="entry name" value="Carb_Esterase_6"/>
</dbReference>
<dbReference type="GO" id="GO:0016788">
    <property type="term" value="F:hydrolase activity, acting on ester bonds"/>
    <property type="evidence" value="ECO:0007669"/>
    <property type="project" value="UniProtKB-ARBA"/>
</dbReference>
<keyword evidence="1" id="KW-0378">Hydrolase</keyword>
<dbReference type="PANTHER" id="PTHR31988:SF19">
    <property type="entry name" value="9-O-ACETYL-N-ACETYLNEURAMINIC ACID DEACETYLASE-RELATED"/>
    <property type="match status" value="1"/>
</dbReference>
<gene>
    <name evidence="3" type="ORF">A5893_02705</name>
</gene>
<keyword evidence="4" id="KW-1185">Reference proteome</keyword>
<evidence type="ECO:0000259" key="2">
    <source>
        <dbReference type="Pfam" id="PF03629"/>
    </source>
</evidence>
<dbReference type="AlphaFoldDB" id="A0A179DNG0"/>
<feature type="domain" description="Sialate O-acetylesterase" evidence="2">
    <location>
        <begin position="43"/>
        <end position="266"/>
    </location>
</feature>
<organism evidence="3 4">
    <name type="scientific">Pedobacter psychrophilus</name>
    <dbReference type="NCBI Taxonomy" id="1826909"/>
    <lineage>
        <taxon>Bacteria</taxon>
        <taxon>Pseudomonadati</taxon>
        <taxon>Bacteroidota</taxon>
        <taxon>Sphingobacteriia</taxon>
        <taxon>Sphingobacteriales</taxon>
        <taxon>Sphingobacteriaceae</taxon>
        <taxon>Pedobacter</taxon>
    </lineage>
</organism>
<dbReference type="SUPFAM" id="SSF52266">
    <property type="entry name" value="SGNH hydrolase"/>
    <property type="match status" value="1"/>
</dbReference>
<dbReference type="STRING" id="1826909.A5893_02705"/>
<accession>A0A179DNG0</accession>
<name>A0A179DNG0_9SPHI</name>
<sequence>MKKHFVSISLSIIIAFFGLILFSCSSKKKSISAENAISNKGLEIYILMGQSNMAGRGPLIPEDSIIKNKNVLMFTKDLKWVAAKNPLHFDKPGVTAVGPGLSFGLAMQEAHKSAIIGLVPTAVGGTAINSWTVGGYDKATKKYPWDDAEKRIIEAMKYGTIKGVLWHQGESDSKAENAAVYLPKLEDLIKRVRKLVGNDKLPFVVGQLGRYNPSYDNINKETAKLPALVPFTAIATSEGLTDKGDNTHFDRSSAIIFGQRFAKQMIELQKVN</sequence>
<dbReference type="Gene3D" id="3.40.50.1110">
    <property type="entry name" value="SGNH hydrolase"/>
    <property type="match status" value="1"/>
</dbReference>
<dbReference type="InterPro" id="IPR005181">
    <property type="entry name" value="SASA"/>
</dbReference>
<dbReference type="RefSeq" id="WP_068821074.1">
    <property type="nucleotide sequence ID" value="NZ_LWHJ01000011.1"/>
</dbReference>